<proteinExistence type="predicted"/>
<protein>
    <recommendedName>
        <fullName evidence="5">Lipoprotein</fullName>
    </recommendedName>
</protein>
<evidence type="ECO:0000256" key="1">
    <source>
        <dbReference type="SAM" id="MobiDB-lite"/>
    </source>
</evidence>
<comment type="caution">
    <text evidence="3">The sequence shown here is derived from an EMBL/GenBank/DDBJ whole genome shotgun (WGS) entry which is preliminary data.</text>
</comment>
<accession>A0A8J7KIK1</accession>
<feature type="signal peptide" evidence="2">
    <location>
        <begin position="1"/>
        <end position="23"/>
    </location>
</feature>
<dbReference type="EMBL" id="JADGIK010000007">
    <property type="protein sequence ID" value="MBF0597921.1"/>
    <property type="molecule type" value="Genomic_DNA"/>
</dbReference>
<gene>
    <name evidence="3" type="ORF">IM532_10800</name>
</gene>
<feature type="chain" id="PRO_5035238559" description="Lipoprotein" evidence="2">
    <location>
        <begin position="24"/>
        <end position="131"/>
    </location>
</feature>
<sequence length="131" mass="13959">MNKRNKRASKIVTLVLVSSVLSSCMKKVEDPSEAASSPQQKVYMRADSSAPYTDVTENYTQNNSQHGGMGMGSSLLWFMAFRSLTGGMGYASPGLHQQSNVGTNTAKANALKGQTIRGGFGKSSENKTVSS</sequence>
<organism evidence="3 4">
    <name type="scientific">Faecalibacter rhinopitheci</name>
    <dbReference type="NCBI Taxonomy" id="2779678"/>
    <lineage>
        <taxon>Bacteria</taxon>
        <taxon>Pseudomonadati</taxon>
        <taxon>Bacteroidota</taxon>
        <taxon>Flavobacteriia</taxon>
        <taxon>Flavobacteriales</taxon>
        <taxon>Weeksellaceae</taxon>
        <taxon>Faecalibacter</taxon>
    </lineage>
</organism>
<dbReference type="RefSeq" id="WP_194183468.1">
    <property type="nucleotide sequence ID" value="NZ_JADGIK010000007.1"/>
</dbReference>
<keyword evidence="2" id="KW-0732">Signal</keyword>
<name>A0A8J7KIK1_9FLAO</name>
<reference evidence="3" key="1">
    <citation type="submission" date="2020-10" db="EMBL/GenBank/DDBJ databases">
        <authorList>
            <person name="Lu T."/>
            <person name="Wang Q."/>
            <person name="Han X."/>
        </authorList>
    </citation>
    <scope>NUCLEOTIDE SEQUENCE</scope>
    <source>
        <strain evidence="3">WQ 117</strain>
    </source>
</reference>
<keyword evidence="4" id="KW-1185">Reference proteome</keyword>
<dbReference type="PROSITE" id="PS51257">
    <property type="entry name" value="PROKAR_LIPOPROTEIN"/>
    <property type="match status" value="1"/>
</dbReference>
<dbReference type="Proteomes" id="UP000608754">
    <property type="component" value="Unassembled WGS sequence"/>
</dbReference>
<evidence type="ECO:0008006" key="5">
    <source>
        <dbReference type="Google" id="ProtNLM"/>
    </source>
</evidence>
<dbReference type="AlphaFoldDB" id="A0A8J7KIK1"/>
<evidence type="ECO:0000313" key="4">
    <source>
        <dbReference type="Proteomes" id="UP000608754"/>
    </source>
</evidence>
<evidence type="ECO:0000313" key="3">
    <source>
        <dbReference type="EMBL" id="MBF0597921.1"/>
    </source>
</evidence>
<evidence type="ECO:0000256" key="2">
    <source>
        <dbReference type="SAM" id="SignalP"/>
    </source>
</evidence>
<feature type="region of interest" description="Disordered" evidence="1">
    <location>
        <begin position="27"/>
        <end position="48"/>
    </location>
</feature>